<gene>
    <name evidence="1" type="ORF">METZ01_LOCUS40777</name>
</gene>
<dbReference type="Pfam" id="PF20099">
    <property type="entry name" value="DUF6489"/>
    <property type="match status" value="1"/>
</dbReference>
<evidence type="ECO:0000313" key="1">
    <source>
        <dbReference type="EMBL" id="SUZ87923.1"/>
    </source>
</evidence>
<dbReference type="InterPro" id="IPR045502">
    <property type="entry name" value="DUF6489"/>
</dbReference>
<reference evidence="1" key="1">
    <citation type="submission" date="2018-05" db="EMBL/GenBank/DDBJ databases">
        <authorList>
            <person name="Lanie J.A."/>
            <person name="Ng W.-L."/>
            <person name="Kazmierczak K.M."/>
            <person name="Andrzejewski T.M."/>
            <person name="Davidsen T.M."/>
            <person name="Wayne K.J."/>
            <person name="Tettelin H."/>
            <person name="Glass J.I."/>
            <person name="Rusch D."/>
            <person name="Podicherti R."/>
            <person name="Tsui H.-C.T."/>
            <person name="Winkler M.E."/>
        </authorList>
    </citation>
    <scope>NUCLEOTIDE SEQUENCE</scope>
</reference>
<protein>
    <recommendedName>
        <fullName evidence="2">Ribosomal protein S1</fullName>
    </recommendedName>
</protein>
<accession>A0A381RFB0</accession>
<organism evidence="1">
    <name type="scientific">marine metagenome</name>
    <dbReference type="NCBI Taxonomy" id="408172"/>
    <lineage>
        <taxon>unclassified sequences</taxon>
        <taxon>metagenomes</taxon>
        <taxon>ecological metagenomes</taxon>
    </lineage>
</organism>
<dbReference type="AlphaFoldDB" id="A0A381RFB0"/>
<dbReference type="EMBL" id="UINC01001746">
    <property type="protein sequence ID" value="SUZ87923.1"/>
    <property type="molecule type" value="Genomic_DNA"/>
</dbReference>
<name>A0A381RFB0_9ZZZZ</name>
<evidence type="ECO:0008006" key="2">
    <source>
        <dbReference type="Google" id="ProtNLM"/>
    </source>
</evidence>
<sequence length="83" mass="9652">MIFKIEIECSPEEAREFFGLPNVEKLNDMMMSQVQEQMSSQISAMDPETLMKTWMPAAAKAWENFPEQLFAQFSPDTKNNDRD</sequence>
<proteinExistence type="predicted"/>